<dbReference type="GO" id="GO:0043813">
    <property type="term" value="F:phosphatidylinositol-3,5-bisphosphate 5-phosphatase activity"/>
    <property type="evidence" value="ECO:0007669"/>
    <property type="project" value="TreeGrafter"/>
</dbReference>
<organism evidence="11 12">
    <name type="scientific">Saccharomycopsis crataegensis</name>
    <dbReference type="NCBI Taxonomy" id="43959"/>
    <lineage>
        <taxon>Eukaryota</taxon>
        <taxon>Fungi</taxon>
        <taxon>Dikarya</taxon>
        <taxon>Ascomycota</taxon>
        <taxon>Saccharomycotina</taxon>
        <taxon>Saccharomycetes</taxon>
        <taxon>Saccharomycopsidaceae</taxon>
        <taxon>Saccharomycopsis</taxon>
    </lineage>
</organism>
<dbReference type="GO" id="GO:0015031">
    <property type="term" value="P:protein transport"/>
    <property type="evidence" value="ECO:0007669"/>
    <property type="project" value="UniProtKB-KW"/>
</dbReference>
<protein>
    <recommendedName>
        <fullName evidence="4">phosphoinositide 5-phosphatase</fullName>
        <ecNumber evidence="4">3.1.3.36</ecNumber>
    </recommendedName>
</protein>
<dbReference type="Pfam" id="PF02383">
    <property type="entry name" value="Syja_N"/>
    <property type="match status" value="1"/>
</dbReference>
<dbReference type="SUPFAM" id="SSF56219">
    <property type="entry name" value="DNase I-like"/>
    <property type="match status" value="1"/>
</dbReference>
<keyword evidence="12" id="KW-1185">Reference proteome</keyword>
<evidence type="ECO:0000256" key="1">
    <source>
        <dbReference type="ARBA" id="ARBA00004496"/>
    </source>
</evidence>
<evidence type="ECO:0000256" key="7">
    <source>
        <dbReference type="ARBA" id="ARBA00022583"/>
    </source>
</evidence>
<dbReference type="PROSITE" id="PS50275">
    <property type="entry name" value="SAC"/>
    <property type="match status" value="1"/>
</dbReference>
<comment type="similarity">
    <text evidence="3">In the central section; belongs to the inositol 1,4,5-trisphosphate 5-phosphatase family.</text>
</comment>
<keyword evidence="6" id="KW-0963">Cytoplasm</keyword>
<evidence type="ECO:0000256" key="8">
    <source>
        <dbReference type="ARBA" id="ARBA00022801"/>
    </source>
</evidence>
<keyword evidence="8" id="KW-0378">Hydrolase</keyword>
<dbReference type="GO" id="GO:0006897">
    <property type="term" value="P:endocytosis"/>
    <property type="evidence" value="ECO:0007669"/>
    <property type="project" value="UniProtKB-KW"/>
</dbReference>
<dbReference type="InterPro" id="IPR046985">
    <property type="entry name" value="IP5"/>
</dbReference>
<dbReference type="FunFam" id="3.60.10.10:FF:000029">
    <property type="entry name" value="Inositol polyphosphate 5-phosphatase"/>
    <property type="match status" value="1"/>
</dbReference>
<evidence type="ECO:0000313" key="12">
    <source>
        <dbReference type="Proteomes" id="UP001360560"/>
    </source>
</evidence>
<accession>A0AAV5QT87</accession>
<dbReference type="Proteomes" id="UP001360560">
    <property type="component" value="Unassembled WGS sequence"/>
</dbReference>
<dbReference type="InterPro" id="IPR002013">
    <property type="entry name" value="SAC_dom"/>
</dbReference>
<comment type="similarity">
    <text evidence="2">Belongs to the synaptojanin family.</text>
</comment>
<dbReference type="AlphaFoldDB" id="A0AAV5QT87"/>
<reference evidence="11 12" key="1">
    <citation type="journal article" date="2023" name="Elife">
        <title>Identification of key yeast species and microbe-microbe interactions impacting larval growth of Drosophila in the wild.</title>
        <authorList>
            <person name="Mure A."/>
            <person name="Sugiura Y."/>
            <person name="Maeda R."/>
            <person name="Honda K."/>
            <person name="Sakurai N."/>
            <person name="Takahashi Y."/>
            <person name="Watada M."/>
            <person name="Katoh T."/>
            <person name="Gotoh A."/>
            <person name="Gotoh Y."/>
            <person name="Taniguchi I."/>
            <person name="Nakamura K."/>
            <person name="Hayashi T."/>
            <person name="Katayama T."/>
            <person name="Uemura T."/>
            <person name="Hattori Y."/>
        </authorList>
    </citation>
    <scope>NUCLEOTIDE SEQUENCE [LARGE SCALE GENOMIC DNA]</scope>
    <source>
        <strain evidence="11 12">SC-9</strain>
    </source>
</reference>
<keyword evidence="7" id="KW-0254">Endocytosis</keyword>
<dbReference type="GO" id="GO:0016020">
    <property type="term" value="C:membrane"/>
    <property type="evidence" value="ECO:0007669"/>
    <property type="project" value="TreeGrafter"/>
</dbReference>
<dbReference type="RefSeq" id="XP_064855044.1">
    <property type="nucleotide sequence ID" value="XM_064998972.1"/>
</dbReference>
<evidence type="ECO:0000256" key="3">
    <source>
        <dbReference type="ARBA" id="ARBA00009678"/>
    </source>
</evidence>
<evidence type="ECO:0000259" key="10">
    <source>
        <dbReference type="PROSITE" id="PS50275"/>
    </source>
</evidence>
<comment type="caution">
    <text evidence="11">The sequence shown here is derived from an EMBL/GenBank/DDBJ whole genome shotgun (WGS) entry which is preliminary data.</text>
</comment>
<gene>
    <name evidence="11" type="ORF">DASC09_053730</name>
</gene>
<dbReference type="Pfam" id="PF22669">
    <property type="entry name" value="Exo_endo_phos2"/>
    <property type="match status" value="1"/>
</dbReference>
<evidence type="ECO:0000256" key="9">
    <source>
        <dbReference type="ARBA" id="ARBA00022927"/>
    </source>
</evidence>
<dbReference type="Gene3D" id="3.60.10.10">
    <property type="entry name" value="Endonuclease/exonuclease/phosphatase"/>
    <property type="match status" value="1"/>
</dbReference>
<evidence type="ECO:0000256" key="4">
    <source>
        <dbReference type="ARBA" id="ARBA00013044"/>
    </source>
</evidence>
<keyword evidence="9" id="KW-0653">Protein transport</keyword>
<comment type="subcellular location">
    <subcellularLocation>
        <location evidence="1">Cytoplasm</location>
    </subcellularLocation>
</comment>
<evidence type="ECO:0000256" key="2">
    <source>
        <dbReference type="ARBA" id="ARBA00008943"/>
    </source>
</evidence>
<keyword evidence="5" id="KW-0813">Transport</keyword>
<dbReference type="GO" id="GO:0005737">
    <property type="term" value="C:cytoplasm"/>
    <property type="evidence" value="ECO:0007669"/>
    <property type="project" value="UniProtKB-SubCell"/>
</dbReference>
<dbReference type="EC" id="3.1.3.36" evidence="4"/>
<dbReference type="SMART" id="SM00128">
    <property type="entry name" value="IPPc"/>
    <property type="match status" value="1"/>
</dbReference>
<dbReference type="GeneID" id="90076023"/>
<evidence type="ECO:0000256" key="5">
    <source>
        <dbReference type="ARBA" id="ARBA00022448"/>
    </source>
</evidence>
<dbReference type="InterPro" id="IPR036691">
    <property type="entry name" value="Endo/exonu/phosph_ase_sf"/>
</dbReference>
<dbReference type="EMBL" id="BTFZ01000013">
    <property type="protein sequence ID" value="GMM38048.1"/>
    <property type="molecule type" value="Genomic_DNA"/>
</dbReference>
<dbReference type="GO" id="GO:0004439">
    <property type="term" value="F:phosphatidylinositol-4,5-bisphosphate 5-phosphatase activity"/>
    <property type="evidence" value="ECO:0007669"/>
    <property type="project" value="UniProtKB-EC"/>
</dbReference>
<sequence>MKILLNQTPRSIAIVSNKRALLIQDPFYRSQNTASHHNSKQTKSTDPNSSKRCVVEFVDSWKLDRKKYIELSSVYDIDCLGVLGLISINDYSFLIIITKALEVGSPRPNEKIFQIQDVEFICLNSTDFDSIFSHTKYQVTDPTSHDSSHHGGHKRDDDDQYTYPFNVMKKSLLKGNFYFANSFDLTNSLQNRDTSRSVYHHSLFNFNKKFLWNSLFIEELTQFRDRLGNTERKIFDECRFLGIIIRGFVQTLNSTINLEKRESDRKSSVIQQESLITLISKIGHDRSGKIFGVNGLDDEGNVANYIESEVIFYNEHYCISYAIIRGNVPIYYEIDNQQSSSLLKKIQINRPFDATQQAFRKHFDSLIKSFGEIHLVNEITSSIAIEDIERKPANNGNNNHNLLSNHKKGRNGIEFDIFNNYYEHFQKLVENPNYRDLLKMNNFNFSLSNLQRNQVSISQIIYAVEDSIFRFAALCYDNINKNHVNKQSGVFRVCSFDMADKCNELQKIISKQVLLAALRDTYSYVIDVDKSTGALVYDTFFSKLNEDLWTKLGYLWNGNNNIINRILSKYNTELKQVNKKGNIINNNFDLSNEYLSEPVFDDDSISHSPENGSLLVPPAQGKKRTSFLNSFTDMTLSTSKKLFNLSNYKDWLNDLEKRNNIISVFLGKEQIDYHGNVIRKITLYDPINDYVNNELKKLSDSYLSEKQISIFTGTFNVNGTCYEGDLSSWLFPEADYKLSNDDVAEDFDTSKQIHYDKMPDMFYIGLQEIVELTPGQIMNVDSTNRNFWERKILFELNNKIDNTNGNKGQDKYILLWSGHLGGLLAVLYIKNSQTAFIKRIEESMKKTGLGGMAANKGGIAVSVQYSDTTFCFVTSHLAAGLNNVEERHQNFKSLNTGLRFSGNKTIRSHDIIIWLGDFNYRIGSTNEDVRSRISRRKYGELFELDQLNQQMQSGDAFPYYQEFEIKFKPTYKFNKNEDTYDISEKMRIPAWCDRILSQSKQLKQLTYGACFDIMFSDHRPVFGSFLAKAIIINETLKNKLSGELYANRKRKFGDIDSFILSNNLSDLMRKANFNNESITELQQPSSDKDKWWFSNGLLAKVELFENIRNVKEFDEKSEADRDELLQSFINLNGEFKYEPGMYINPNRPANPFEFTDEPDFIYP</sequence>
<feature type="domain" description="SAC" evidence="10">
    <location>
        <begin position="168"/>
        <end position="569"/>
    </location>
</feature>
<dbReference type="PANTHER" id="PTHR11200:SF269">
    <property type="entry name" value="PHOSPHATIDYLINOSITOL 4,5-BISPHOSPHATE 5-PHOSPHATASE INP51"/>
    <property type="match status" value="1"/>
</dbReference>
<evidence type="ECO:0000313" key="11">
    <source>
        <dbReference type="EMBL" id="GMM38048.1"/>
    </source>
</evidence>
<name>A0AAV5QT87_9ASCO</name>
<dbReference type="InterPro" id="IPR000300">
    <property type="entry name" value="IPPc"/>
</dbReference>
<proteinExistence type="inferred from homology"/>
<dbReference type="PANTHER" id="PTHR11200">
    <property type="entry name" value="INOSITOL 5-PHOSPHATASE"/>
    <property type="match status" value="1"/>
</dbReference>
<evidence type="ECO:0000256" key="6">
    <source>
        <dbReference type="ARBA" id="ARBA00022490"/>
    </source>
</evidence>
<dbReference type="GO" id="GO:0046856">
    <property type="term" value="P:phosphatidylinositol dephosphorylation"/>
    <property type="evidence" value="ECO:0007669"/>
    <property type="project" value="InterPro"/>
</dbReference>